<dbReference type="STRING" id="947166.A0A1D1VHQ2"/>
<comment type="caution">
    <text evidence="1">The sequence shown here is derived from an EMBL/GenBank/DDBJ whole genome shotgun (WGS) entry which is preliminary data.</text>
</comment>
<name>A0A1D1VHQ2_RAMVA</name>
<dbReference type="OrthoDB" id="10051381at2759"/>
<accession>A0A1D1VHQ2</accession>
<protein>
    <recommendedName>
        <fullName evidence="3">Helitron helicase-like domain-containing protein</fullName>
    </recommendedName>
</protein>
<proteinExistence type="predicted"/>
<evidence type="ECO:0000313" key="2">
    <source>
        <dbReference type="Proteomes" id="UP000186922"/>
    </source>
</evidence>
<evidence type="ECO:0000313" key="1">
    <source>
        <dbReference type="EMBL" id="GAV01187.1"/>
    </source>
</evidence>
<dbReference type="AlphaFoldDB" id="A0A1D1VHQ2"/>
<evidence type="ECO:0008006" key="3">
    <source>
        <dbReference type="Google" id="ProtNLM"/>
    </source>
</evidence>
<sequence length="200" mass="23102">MNKQIKRTSMTSDSVRREAELFCNKLKSLSEETARFAKLELTVTGAREIAALIVIEPKNPISAKTIVYWRWTNKATAFTSSKSALYFPLQYVLIEPDGMPGWSEEIKNTIRQLAYYRQLLMRHKPMHKLGSLLKEFLVDIFSAVETDRLNFKLKRQKRVVRKGDLSQLRSDETINATVKLRLGEFTSLLSFLDFHAINKS</sequence>
<organism evidence="1 2">
    <name type="scientific">Ramazzottius varieornatus</name>
    <name type="common">Water bear</name>
    <name type="synonym">Tardigrade</name>
    <dbReference type="NCBI Taxonomy" id="947166"/>
    <lineage>
        <taxon>Eukaryota</taxon>
        <taxon>Metazoa</taxon>
        <taxon>Ecdysozoa</taxon>
        <taxon>Tardigrada</taxon>
        <taxon>Eutardigrada</taxon>
        <taxon>Parachela</taxon>
        <taxon>Hypsibioidea</taxon>
        <taxon>Ramazzottiidae</taxon>
        <taxon>Ramazzottius</taxon>
    </lineage>
</organism>
<keyword evidence="2" id="KW-1185">Reference proteome</keyword>
<dbReference type="Proteomes" id="UP000186922">
    <property type="component" value="Unassembled WGS sequence"/>
</dbReference>
<reference evidence="1 2" key="1">
    <citation type="journal article" date="2016" name="Nat. Commun.">
        <title>Extremotolerant tardigrade genome and improved radiotolerance of human cultured cells by tardigrade-unique protein.</title>
        <authorList>
            <person name="Hashimoto T."/>
            <person name="Horikawa D.D."/>
            <person name="Saito Y."/>
            <person name="Kuwahara H."/>
            <person name="Kozuka-Hata H."/>
            <person name="Shin-I T."/>
            <person name="Minakuchi Y."/>
            <person name="Ohishi K."/>
            <person name="Motoyama A."/>
            <person name="Aizu T."/>
            <person name="Enomoto A."/>
            <person name="Kondo K."/>
            <person name="Tanaka S."/>
            <person name="Hara Y."/>
            <person name="Koshikawa S."/>
            <person name="Sagara H."/>
            <person name="Miura T."/>
            <person name="Yokobori S."/>
            <person name="Miyagawa K."/>
            <person name="Suzuki Y."/>
            <person name="Kubo T."/>
            <person name="Oyama M."/>
            <person name="Kohara Y."/>
            <person name="Fujiyama A."/>
            <person name="Arakawa K."/>
            <person name="Katayama T."/>
            <person name="Toyoda A."/>
            <person name="Kunieda T."/>
        </authorList>
    </citation>
    <scope>NUCLEOTIDE SEQUENCE [LARGE SCALE GENOMIC DNA]</scope>
    <source>
        <strain evidence="1 2">YOKOZUNA-1</strain>
    </source>
</reference>
<gene>
    <name evidence="1" type="primary">RvY_11936-1</name>
    <name evidence="1" type="synonym">RvY_11936.1</name>
    <name evidence="1" type="ORF">RvY_11936</name>
</gene>
<dbReference type="EMBL" id="BDGG01000007">
    <property type="protein sequence ID" value="GAV01187.1"/>
    <property type="molecule type" value="Genomic_DNA"/>
</dbReference>